<evidence type="ECO:0000256" key="1">
    <source>
        <dbReference type="ARBA" id="ARBA00004651"/>
    </source>
</evidence>
<feature type="transmembrane region" description="Helical" evidence="6">
    <location>
        <begin position="36"/>
        <end position="58"/>
    </location>
</feature>
<keyword evidence="4 6" id="KW-1133">Transmembrane helix</keyword>
<reference evidence="8" key="1">
    <citation type="journal article" date="2014" name="Front. Microbiol.">
        <title>High frequency of phylogenetically diverse reductive dehalogenase-homologous genes in deep subseafloor sedimentary metagenomes.</title>
        <authorList>
            <person name="Kawai M."/>
            <person name="Futagami T."/>
            <person name="Toyoda A."/>
            <person name="Takaki Y."/>
            <person name="Nishi S."/>
            <person name="Hori S."/>
            <person name="Arai W."/>
            <person name="Tsubouchi T."/>
            <person name="Morono Y."/>
            <person name="Uchiyama I."/>
            <person name="Ito T."/>
            <person name="Fujiyama A."/>
            <person name="Inagaki F."/>
            <person name="Takami H."/>
        </authorList>
    </citation>
    <scope>NUCLEOTIDE SEQUENCE</scope>
    <source>
        <strain evidence="8">Expedition CK06-06</strain>
    </source>
</reference>
<name>X1QN08_9ZZZZ</name>
<sequence>GALSEEFARMLHELQIGFSSSEALNNLRDRTDVLDLNAFIMAVIHANTFGISIGKVLRIQASEMRIRRRQRAEEAGMKAPVKLVFPLIFCLFPALIAVILGPVVIRSLPILMEGLFGR</sequence>
<dbReference type="PANTHER" id="PTHR35007:SF2">
    <property type="entry name" value="PILUS ASSEMBLE PROTEIN"/>
    <property type="match status" value="1"/>
</dbReference>
<organism evidence="8">
    <name type="scientific">marine sediment metagenome</name>
    <dbReference type="NCBI Taxonomy" id="412755"/>
    <lineage>
        <taxon>unclassified sequences</taxon>
        <taxon>metagenomes</taxon>
        <taxon>ecological metagenomes</taxon>
    </lineage>
</organism>
<dbReference type="InterPro" id="IPR018076">
    <property type="entry name" value="T2SS_GspF_dom"/>
</dbReference>
<keyword evidence="2" id="KW-1003">Cell membrane</keyword>
<protein>
    <recommendedName>
        <fullName evidence="7">Type II secretion system protein GspF domain-containing protein</fullName>
    </recommendedName>
</protein>
<keyword evidence="5 6" id="KW-0472">Membrane</keyword>
<evidence type="ECO:0000256" key="6">
    <source>
        <dbReference type="SAM" id="Phobius"/>
    </source>
</evidence>
<evidence type="ECO:0000256" key="4">
    <source>
        <dbReference type="ARBA" id="ARBA00022989"/>
    </source>
</evidence>
<evidence type="ECO:0000256" key="2">
    <source>
        <dbReference type="ARBA" id="ARBA00022475"/>
    </source>
</evidence>
<dbReference type="AlphaFoldDB" id="X1QN08"/>
<accession>X1QN08</accession>
<dbReference type="EMBL" id="BARV01029429">
    <property type="protein sequence ID" value="GAI44639.1"/>
    <property type="molecule type" value="Genomic_DNA"/>
</dbReference>
<comment type="subcellular location">
    <subcellularLocation>
        <location evidence="1">Cell membrane</location>
        <topology evidence="1">Multi-pass membrane protein</topology>
    </subcellularLocation>
</comment>
<evidence type="ECO:0000313" key="8">
    <source>
        <dbReference type="EMBL" id="GAI44639.1"/>
    </source>
</evidence>
<evidence type="ECO:0000256" key="3">
    <source>
        <dbReference type="ARBA" id="ARBA00022692"/>
    </source>
</evidence>
<comment type="caution">
    <text evidence="8">The sequence shown here is derived from an EMBL/GenBank/DDBJ whole genome shotgun (WGS) entry which is preliminary data.</text>
</comment>
<dbReference type="Pfam" id="PF00482">
    <property type="entry name" value="T2SSF"/>
    <property type="match status" value="1"/>
</dbReference>
<gene>
    <name evidence="8" type="ORF">S06H3_46924</name>
</gene>
<dbReference type="PANTHER" id="PTHR35007">
    <property type="entry name" value="INTEGRAL MEMBRANE PROTEIN-RELATED"/>
    <property type="match status" value="1"/>
</dbReference>
<feature type="non-terminal residue" evidence="8">
    <location>
        <position position="1"/>
    </location>
</feature>
<dbReference type="GO" id="GO:0005886">
    <property type="term" value="C:plasma membrane"/>
    <property type="evidence" value="ECO:0007669"/>
    <property type="project" value="UniProtKB-SubCell"/>
</dbReference>
<feature type="transmembrane region" description="Helical" evidence="6">
    <location>
        <begin position="79"/>
        <end position="105"/>
    </location>
</feature>
<proteinExistence type="predicted"/>
<feature type="domain" description="Type II secretion system protein GspF" evidence="7">
    <location>
        <begin position="1"/>
        <end position="100"/>
    </location>
</feature>
<evidence type="ECO:0000259" key="7">
    <source>
        <dbReference type="Pfam" id="PF00482"/>
    </source>
</evidence>
<evidence type="ECO:0000256" key="5">
    <source>
        <dbReference type="ARBA" id="ARBA00023136"/>
    </source>
</evidence>
<keyword evidence="3 6" id="KW-0812">Transmembrane</keyword>